<gene>
    <name evidence="2" type="ORF">IE37_03150</name>
</gene>
<accession>A0A315XTS6</accession>
<dbReference type="RefSeq" id="WP_109727825.1">
    <property type="nucleotide sequence ID" value="NZ_QGDI01000015.1"/>
</dbReference>
<dbReference type="Pfam" id="PF24391">
    <property type="entry name" value="HD-CE"/>
    <property type="match status" value="1"/>
</dbReference>
<comment type="caution">
    <text evidence="2">The sequence shown here is derived from an EMBL/GenBank/DDBJ whole genome shotgun (WGS) entry which is preliminary data.</text>
</comment>
<feature type="domain" description="HD-CE" evidence="1">
    <location>
        <begin position="64"/>
        <end position="226"/>
    </location>
</feature>
<proteinExistence type="predicted"/>
<protein>
    <recommendedName>
        <fullName evidence="1">HD-CE domain-containing protein</fullName>
    </recommendedName>
</protein>
<evidence type="ECO:0000313" key="3">
    <source>
        <dbReference type="Proteomes" id="UP000245720"/>
    </source>
</evidence>
<dbReference type="Gene3D" id="1.10.3210.10">
    <property type="entry name" value="Hypothetical protein af1432"/>
    <property type="match status" value="1"/>
</dbReference>
<name>A0A315XTS6_RUMFL</name>
<evidence type="ECO:0000313" key="2">
    <source>
        <dbReference type="EMBL" id="PWJ10260.1"/>
    </source>
</evidence>
<dbReference type="Proteomes" id="UP000245720">
    <property type="component" value="Unassembled WGS sequence"/>
</dbReference>
<dbReference type="AlphaFoldDB" id="A0A315XTS6"/>
<sequence length="351" mass="40373">MSIYNKNDGLKYVMEQRWEDKQNDQFPNSNEEYIEKFRQIEDYLNQKYHPDVNLGAAISGDGLLTDHGVAHIKMVMEKANSILGAKVDELKGYEIFLLLVAIHFHDLGNITGRQDHEKKILDVMNDMKDVLPLDIPEQEIVSSIATAHGGFVDKTSCDKDTLKPIQRETFCNGISVRSLLLASILRFADELSDDFSRSRSKVEIPDENKIYHEYSKSLEPLGFNGNTIVFIYRIPYSMVKVKLKKGDKEIYLYDEIMNRLSKCLRELEYCRKYADGFIGITTMSVTIKISDPNNPIKVCDSDSFRVSLSGYPDERTFKLENYIVDNDCLDNRKRLKYSDGEALKKAIEERS</sequence>
<dbReference type="InterPro" id="IPR056471">
    <property type="entry name" value="HD-CE"/>
</dbReference>
<reference evidence="2 3" key="1">
    <citation type="submission" date="2018-05" db="EMBL/GenBank/DDBJ databases">
        <title>The Hungate 1000. A catalogue of reference genomes from the rumen microbiome.</title>
        <authorList>
            <person name="Kelly W."/>
        </authorList>
    </citation>
    <scope>NUCLEOTIDE SEQUENCE [LARGE SCALE GENOMIC DNA]</scope>
    <source>
        <strain evidence="2 3">SAb67</strain>
    </source>
</reference>
<dbReference type="SUPFAM" id="SSF109604">
    <property type="entry name" value="HD-domain/PDEase-like"/>
    <property type="match status" value="1"/>
</dbReference>
<dbReference type="OrthoDB" id="1837345at2"/>
<evidence type="ECO:0000259" key="1">
    <source>
        <dbReference type="Pfam" id="PF24391"/>
    </source>
</evidence>
<dbReference type="EMBL" id="QGDI01000015">
    <property type="protein sequence ID" value="PWJ10260.1"/>
    <property type="molecule type" value="Genomic_DNA"/>
</dbReference>
<organism evidence="2 3">
    <name type="scientific">Ruminococcus flavefaciens</name>
    <dbReference type="NCBI Taxonomy" id="1265"/>
    <lineage>
        <taxon>Bacteria</taxon>
        <taxon>Bacillati</taxon>
        <taxon>Bacillota</taxon>
        <taxon>Clostridia</taxon>
        <taxon>Eubacteriales</taxon>
        <taxon>Oscillospiraceae</taxon>
        <taxon>Ruminococcus</taxon>
    </lineage>
</organism>